<dbReference type="InterPro" id="IPR027417">
    <property type="entry name" value="P-loop_NTPase"/>
</dbReference>
<dbReference type="AlphaFoldDB" id="A0A7S8C5T3"/>
<evidence type="ECO:0000256" key="5">
    <source>
        <dbReference type="ARBA" id="ARBA00022840"/>
    </source>
</evidence>
<evidence type="ECO:0000256" key="8">
    <source>
        <dbReference type="ARBA" id="ARBA00024725"/>
    </source>
</evidence>
<dbReference type="SMART" id="SM00382">
    <property type="entry name" value="AAA"/>
    <property type="match status" value="1"/>
</dbReference>
<evidence type="ECO:0000256" key="1">
    <source>
        <dbReference type="ARBA" id="ARBA00004651"/>
    </source>
</evidence>
<dbReference type="GO" id="GO:0005886">
    <property type="term" value="C:plasma membrane"/>
    <property type="evidence" value="ECO:0007669"/>
    <property type="project" value="UniProtKB-SubCell"/>
</dbReference>
<dbReference type="Pfam" id="PF00664">
    <property type="entry name" value="ABC_membrane"/>
    <property type="match status" value="1"/>
</dbReference>
<evidence type="ECO:0000259" key="12">
    <source>
        <dbReference type="PROSITE" id="PS50929"/>
    </source>
</evidence>
<feature type="region of interest" description="Disordered" evidence="9">
    <location>
        <begin position="1"/>
        <end position="30"/>
    </location>
</feature>
<dbReference type="Proteomes" id="UP000593594">
    <property type="component" value="Chromosome"/>
</dbReference>
<keyword evidence="5 13" id="KW-0067">ATP-binding</keyword>
<dbReference type="RefSeq" id="WP_213161285.1">
    <property type="nucleotide sequence ID" value="NZ_CP058214.1"/>
</dbReference>
<dbReference type="GO" id="GO:0015421">
    <property type="term" value="F:ABC-type oligopeptide transporter activity"/>
    <property type="evidence" value="ECO:0007669"/>
    <property type="project" value="TreeGrafter"/>
</dbReference>
<dbReference type="Gene3D" id="3.40.50.300">
    <property type="entry name" value="P-loop containing nucleotide triphosphate hydrolases"/>
    <property type="match status" value="1"/>
</dbReference>
<dbReference type="InterPro" id="IPR011918">
    <property type="entry name" value="ABC_MsbA_ATP-bd"/>
</dbReference>
<dbReference type="PANTHER" id="PTHR43394:SF1">
    <property type="entry name" value="ATP-BINDING CASSETTE SUB-FAMILY B MEMBER 10, MITOCHONDRIAL"/>
    <property type="match status" value="1"/>
</dbReference>
<dbReference type="PROSITE" id="PS00211">
    <property type="entry name" value="ABC_TRANSPORTER_1"/>
    <property type="match status" value="1"/>
</dbReference>
<evidence type="ECO:0000256" key="3">
    <source>
        <dbReference type="ARBA" id="ARBA00022692"/>
    </source>
</evidence>
<dbReference type="InterPro" id="IPR036640">
    <property type="entry name" value="ABC1_TM_sf"/>
</dbReference>
<dbReference type="InterPro" id="IPR003593">
    <property type="entry name" value="AAA+_ATPase"/>
</dbReference>
<keyword evidence="4" id="KW-0547">Nucleotide-binding</keyword>
<organism evidence="13 14">
    <name type="scientific">Kaustia mangrovi</name>
    <dbReference type="NCBI Taxonomy" id="2593653"/>
    <lineage>
        <taxon>Bacteria</taxon>
        <taxon>Pseudomonadati</taxon>
        <taxon>Pseudomonadota</taxon>
        <taxon>Alphaproteobacteria</taxon>
        <taxon>Hyphomicrobiales</taxon>
        <taxon>Parvibaculaceae</taxon>
        <taxon>Kaustia</taxon>
    </lineage>
</organism>
<feature type="transmembrane region" description="Helical" evidence="10">
    <location>
        <begin position="91"/>
        <end position="112"/>
    </location>
</feature>
<dbReference type="EMBL" id="CP058214">
    <property type="protein sequence ID" value="QPC43923.1"/>
    <property type="molecule type" value="Genomic_DNA"/>
</dbReference>
<comment type="subcellular location">
    <subcellularLocation>
        <location evidence="1">Cell membrane</location>
        <topology evidence="1">Multi-pass membrane protein</topology>
    </subcellularLocation>
</comment>
<reference evidence="13 14" key="1">
    <citation type="submission" date="2020-06" db="EMBL/GenBank/DDBJ databases">
        <title>Genome sequence of 2 isolates from Red Sea Mangroves.</title>
        <authorList>
            <person name="Sefrji F."/>
            <person name="Michoud G."/>
            <person name="Merlino G."/>
            <person name="Daffonchio D."/>
        </authorList>
    </citation>
    <scope>NUCLEOTIDE SEQUENCE [LARGE SCALE GENOMIC DNA]</scope>
    <source>
        <strain evidence="13 14">R1DC25</strain>
    </source>
</reference>
<feature type="transmembrane region" description="Helical" evidence="10">
    <location>
        <begin position="190"/>
        <end position="209"/>
    </location>
</feature>
<dbReference type="PROSITE" id="PS50893">
    <property type="entry name" value="ABC_TRANSPORTER_2"/>
    <property type="match status" value="1"/>
</dbReference>
<dbReference type="InterPro" id="IPR011527">
    <property type="entry name" value="ABC1_TM_dom"/>
</dbReference>
<evidence type="ECO:0000256" key="7">
    <source>
        <dbReference type="ARBA" id="ARBA00023136"/>
    </source>
</evidence>
<proteinExistence type="inferred from homology"/>
<evidence type="ECO:0000256" key="2">
    <source>
        <dbReference type="ARBA" id="ARBA00005417"/>
    </source>
</evidence>
<sequence>MRKRRQNGDGSDGRRVPDEAGEGTDPAQSRRPRLKPLARLLPFLLRYRGHLACALVSLVIAAGATLAIPLAVRRMIDFGFSADNAALIHQYFATLLGVAVVLALASAARLYFVSWLGERVVADLRIAVFDHLTRLSLPFFEATRSGELMSRLTADTTQIKAAFGASASIALRNLVMFVGAAVMMAVTSPWLSALVLIAIPFIVLPLVLFGRRVRGLSRFAQDMLADSAAFAAERLGAVRVLQAFTEERRASGTFAAATEAAFSAARQRTGARAVLTACVILITFGSIIGVLWYGAYAVLAGRMTGGALSQFVLYAAFAAGALGQLSQVWGEVQAAAGAAERLGELMDARPEIAVPAAPLPLPDPLRGEIGFEDVHFSYPSRGTDRALEGLSLSVAPGETVAIVGPSGAGKSTVLNLILRFYDPQSGRVLIDGVDIARTDPEMLRRHMALVPQETMIFSASIAENIRYGRPEAGEEEVRAAARAANADGFIEAMPEGYGTLVGERGAMLSGGQQQRIAIARAILRDAPILLLDEATSALDAESETLVQAALERLMRGRTTLVIAHRLATVRNADRIVVLDHGQIAAEGRHEELMARGGLYARLARLQFMDEAV</sequence>
<evidence type="ECO:0000313" key="14">
    <source>
        <dbReference type="Proteomes" id="UP000593594"/>
    </source>
</evidence>
<dbReference type="KEGG" id="kmn:HW532_15235"/>
<feature type="transmembrane region" description="Helical" evidence="10">
    <location>
        <begin position="273"/>
        <end position="295"/>
    </location>
</feature>
<dbReference type="GO" id="GO:0005524">
    <property type="term" value="F:ATP binding"/>
    <property type="evidence" value="ECO:0007669"/>
    <property type="project" value="UniProtKB-KW"/>
</dbReference>
<protein>
    <submittedName>
        <fullName evidence="13">ATP-binding cassette domain-containing protein</fullName>
    </submittedName>
</protein>
<dbReference type="Gene3D" id="1.20.1560.10">
    <property type="entry name" value="ABC transporter type 1, transmembrane domain"/>
    <property type="match status" value="1"/>
</dbReference>
<accession>A0A7S8C5T3</accession>
<feature type="domain" description="ABC transmembrane type-1" evidence="12">
    <location>
        <begin position="54"/>
        <end position="334"/>
    </location>
</feature>
<evidence type="ECO:0000256" key="4">
    <source>
        <dbReference type="ARBA" id="ARBA00022741"/>
    </source>
</evidence>
<dbReference type="InterPro" id="IPR017871">
    <property type="entry name" value="ABC_transporter-like_CS"/>
</dbReference>
<dbReference type="CDD" id="cd03249">
    <property type="entry name" value="ABC_MTABC3_MDL1_MDL2"/>
    <property type="match status" value="1"/>
</dbReference>
<keyword evidence="14" id="KW-1185">Reference proteome</keyword>
<dbReference type="InterPro" id="IPR039421">
    <property type="entry name" value="Type_1_exporter"/>
</dbReference>
<comment type="similarity">
    <text evidence="2">Belongs to the ABC transporter superfamily.</text>
</comment>
<dbReference type="PANTHER" id="PTHR43394">
    <property type="entry name" value="ATP-DEPENDENT PERMEASE MDL1, MITOCHONDRIAL"/>
    <property type="match status" value="1"/>
</dbReference>
<feature type="transmembrane region" description="Helical" evidence="10">
    <location>
        <begin position="49"/>
        <end position="71"/>
    </location>
</feature>
<evidence type="ECO:0000259" key="11">
    <source>
        <dbReference type="PROSITE" id="PS50893"/>
    </source>
</evidence>
<dbReference type="SUPFAM" id="SSF90123">
    <property type="entry name" value="ABC transporter transmembrane region"/>
    <property type="match status" value="1"/>
</dbReference>
<gene>
    <name evidence="13" type="ORF">HW532_15235</name>
</gene>
<evidence type="ECO:0000256" key="6">
    <source>
        <dbReference type="ARBA" id="ARBA00022989"/>
    </source>
</evidence>
<evidence type="ECO:0000256" key="10">
    <source>
        <dbReference type="SAM" id="Phobius"/>
    </source>
</evidence>
<dbReference type="Pfam" id="PF00005">
    <property type="entry name" value="ABC_tran"/>
    <property type="match status" value="1"/>
</dbReference>
<dbReference type="NCBIfam" id="TIGR02204">
    <property type="entry name" value="MsbA_rel"/>
    <property type="match status" value="1"/>
</dbReference>
<dbReference type="SUPFAM" id="SSF52540">
    <property type="entry name" value="P-loop containing nucleoside triphosphate hydrolases"/>
    <property type="match status" value="1"/>
</dbReference>
<evidence type="ECO:0000256" key="9">
    <source>
        <dbReference type="SAM" id="MobiDB-lite"/>
    </source>
</evidence>
<feature type="transmembrane region" description="Helical" evidence="10">
    <location>
        <begin position="161"/>
        <end position="184"/>
    </location>
</feature>
<name>A0A7S8C5T3_9HYPH</name>
<keyword evidence="7 10" id="KW-0472">Membrane</keyword>
<dbReference type="FunFam" id="3.40.50.300:FF:000218">
    <property type="entry name" value="Multidrug ABC transporter ATP-binding protein"/>
    <property type="match status" value="1"/>
</dbReference>
<dbReference type="CDD" id="cd18575">
    <property type="entry name" value="ABC_6TM_bac_exporter_ABCB8_10_like"/>
    <property type="match status" value="1"/>
</dbReference>
<evidence type="ECO:0000313" key="13">
    <source>
        <dbReference type="EMBL" id="QPC43923.1"/>
    </source>
</evidence>
<keyword evidence="3 10" id="KW-0812">Transmembrane</keyword>
<comment type="function">
    <text evidence="8">Part of an ABC transporter complex. Transmembrane domains (TMD) form a pore in the inner membrane and the ATP-binding domain (NBD) is responsible for energy generation.</text>
</comment>
<dbReference type="InterPro" id="IPR003439">
    <property type="entry name" value="ABC_transporter-like_ATP-bd"/>
</dbReference>
<dbReference type="GO" id="GO:0090374">
    <property type="term" value="P:oligopeptide export from mitochondrion"/>
    <property type="evidence" value="ECO:0007669"/>
    <property type="project" value="TreeGrafter"/>
</dbReference>
<feature type="domain" description="ABC transporter" evidence="11">
    <location>
        <begin position="369"/>
        <end position="605"/>
    </location>
</feature>
<dbReference type="PROSITE" id="PS50929">
    <property type="entry name" value="ABC_TM1F"/>
    <property type="match status" value="1"/>
</dbReference>
<keyword evidence="6 10" id="KW-1133">Transmembrane helix</keyword>
<dbReference type="GO" id="GO:0016887">
    <property type="term" value="F:ATP hydrolysis activity"/>
    <property type="evidence" value="ECO:0007669"/>
    <property type="project" value="InterPro"/>
</dbReference>